<dbReference type="InterPro" id="IPR013783">
    <property type="entry name" value="Ig-like_fold"/>
</dbReference>
<sequence length="125" mass="13505">MKTKAFFTVVVLLIASLFMVAGNKSDLKGKIQDYSGVGILFSTLEVYKLGGVEGQLICKAITNINGEFELPDLGAGEYKLVIKAEGFEDKVQFVKLSGKDENIGSIRLEGDVITLNPAIIYGKEA</sequence>
<protein>
    <recommendedName>
        <fullName evidence="3">Carboxypeptidase regulatory-like domain-containing protein</fullName>
    </recommendedName>
</protein>
<name>A0A838ZRW1_9FLAO</name>
<dbReference type="Proteomes" id="UP000552241">
    <property type="component" value="Unassembled WGS sequence"/>
</dbReference>
<dbReference type="Gene3D" id="2.60.40.10">
    <property type="entry name" value="Immunoglobulins"/>
    <property type="match status" value="1"/>
</dbReference>
<dbReference type="InterPro" id="IPR008969">
    <property type="entry name" value="CarboxyPept-like_regulatory"/>
</dbReference>
<proteinExistence type="predicted"/>
<comment type="caution">
    <text evidence="1">The sequence shown here is derived from an EMBL/GenBank/DDBJ whole genome shotgun (WGS) entry which is preliminary data.</text>
</comment>
<dbReference type="RefSeq" id="WP_182042949.1">
    <property type="nucleotide sequence ID" value="NZ_JACDZE010000001.1"/>
</dbReference>
<organism evidence="1 2">
    <name type="scientific">Moheibacter lacus</name>
    <dbReference type="NCBI Taxonomy" id="2745851"/>
    <lineage>
        <taxon>Bacteria</taxon>
        <taxon>Pseudomonadati</taxon>
        <taxon>Bacteroidota</taxon>
        <taxon>Flavobacteriia</taxon>
        <taxon>Flavobacteriales</taxon>
        <taxon>Weeksellaceae</taxon>
        <taxon>Moheibacter</taxon>
    </lineage>
</organism>
<evidence type="ECO:0008006" key="3">
    <source>
        <dbReference type="Google" id="ProtNLM"/>
    </source>
</evidence>
<dbReference type="EMBL" id="JACDZE010000001">
    <property type="protein sequence ID" value="MBA5629393.1"/>
    <property type="molecule type" value="Genomic_DNA"/>
</dbReference>
<evidence type="ECO:0000313" key="2">
    <source>
        <dbReference type="Proteomes" id="UP000552241"/>
    </source>
</evidence>
<accession>A0A838ZRW1</accession>
<dbReference type="SUPFAM" id="SSF49464">
    <property type="entry name" value="Carboxypeptidase regulatory domain-like"/>
    <property type="match status" value="1"/>
</dbReference>
<dbReference type="AlphaFoldDB" id="A0A838ZRW1"/>
<evidence type="ECO:0000313" key="1">
    <source>
        <dbReference type="EMBL" id="MBA5629393.1"/>
    </source>
</evidence>
<gene>
    <name evidence="1" type="ORF">HU137_06355</name>
</gene>
<keyword evidence="2" id="KW-1185">Reference proteome</keyword>
<reference evidence="1 2" key="1">
    <citation type="submission" date="2020-07" db="EMBL/GenBank/DDBJ databases">
        <title>Moheibacter lacus sp. nov., a member of the family Flavobacteriaceae isolated from freshwater lake sediment.</title>
        <authorList>
            <person name="Liu Y."/>
        </authorList>
    </citation>
    <scope>NUCLEOTIDE SEQUENCE [LARGE SCALE GENOMIC DNA]</scope>
    <source>
        <strain evidence="1 2">BDHS18</strain>
    </source>
</reference>